<evidence type="ECO:0000313" key="11">
    <source>
        <dbReference type="EMBL" id="OBA22916.1"/>
    </source>
</evidence>
<dbReference type="InterPro" id="IPR019807">
    <property type="entry name" value="Hexokinase_BS"/>
</dbReference>
<evidence type="ECO:0000259" key="9">
    <source>
        <dbReference type="Pfam" id="PF00349"/>
    </source>
</evidence>
<dbReference type="UniPathway" id="UPA00109">
    <property type="reaction ID" value="UER00180"/>
</dbReference>
<dbReference type="SUPFAM" id="SSF53067">
    <property type="entry name" value="Actin-like ATPase domain"/>
    <property type="match status" value="2"/>
</dbReference>
<protein>
    <recommendedName>
        <fullName evidence="8">Phosphotransferase</fullName>
        <ecNumber evidence="8">2.7.1.-</ecNumber>
    </recommendedName>
</protein>
<evidence type="ECO:0000256" key="6">
    <source>
        <dbReference type="ARBA" id="ARBA00022840"/>
    </source>
</evidence>
<keyword evidence="4 8" id="KW-0547">Nucleotide-binding</keyword>
<dbReference type="PROSITE" id="PS51748">
    <property type="entry name" value="HEXOKINASE_2"/>
    <property type="match status" value="1"/>
</dbReference>
<dbReference type="Pfam" id="PF03727">
    <property type="entry name" value="Hexokinase_2"/>
    <property type="match status" value="1"/>
</dbReference>
<feature type="domain" description="Hexokinase N-terminal" evidence="9">
    <location>
        <begin position="12"/>
        <end position="210"/>
    </location>
</feature>
<dbReference type="STRING" id="869754.A0A1A0HFY7"/>
<dbReference type="EMBL" id="LXTC01000001">
    <property type="protein sequence ID" value="OBA22916.1"/>
    <property type="molecule type" value="Genomic_DNA"/>
</dbReference>
<evidence type="ECO:0000256" key="1">
    <source>
        <dbReference type="ARBA" id="ARBA00004888"/>
    </source>
</evidence>
<dbReference type="GO" id="GO:0005536">
    <property type="term" value="F:D-glucose binding"/>
    <property type="evidence" value="ECO:0007669"/>
    <property type="project" value="InterPro"/>
</dbReference>
<keyword evidence="3 8" id="KW-0808">Transferase</keyword>
<dbReference type="PROSITE" id="PS00378">
    <property type="entry name" value="HEXOKINASE_1"/>
    <property type="match status" value="1"/>
</dbReference>
<dbReference type="GO" id="GO:0005524">
    <property type="term" value="F:ATP binding"/>
    <property type="evidence" value="ECO:0007669"/>
    <property type="project" value="UniProtKB-UniRule"/>
</dbReference>
<evidence type="ECO:0000256" key="7">
    <source>
        <dbReference type="ARBA" id="ARBA00023152"/>
    </source>
</evidence>
<dbReference type="FunFam" id="3.30.420.40:FF:000034">
    <property type="entry name" value="Phosphotransferase"/>
    <property type="match status" value="1"/>
</dbReference>
<dbReference type="RefSeq" id="XP_018713397.1">
    <property type="nucleotide sequence ID" value="XM_018856725.1"/>
</dbReference>
<dbReference type="InterPro" id="IPR001312">
    <property type="entry name" value="Hexokinase"/>
</dbReference>
<dbReference type="GO" id="GO:0001678">
    <property type="term" value="P:intracellular glucose homeostasis"/>
    <property type="evidence" value="ECO:0007669"/>
    <property type="project" value="InterPro"/>
</dbReference>
<reference evidence="11 12" key="1">
    <citation type="submission" date="2016-05" db="EMBL/GenBank/DDBJ databases">
        <title>Comparative genomics of biotechnologically important yeasts.</title>
        <authorList>
            <consortium name="DOE Joint Genome Institute"/>
            <person name="Riley R."/>
            <person name="Haridas S."/>
            <person name="Wolfe K.H."/>
            <person name="Lopes M.R."/>
            <person name="Hittinger C.T."/>
            <person name="Goker M."/>
            <person name="Salamov A."/>
            <person name="Wisecaver J."/>
            <person name="Long T.M."/>
            <person name="Aerts A.L."/>
            <person name="Barry K."/>
            <person name="Choi C."/>
            <person name="Clum A."/>
            <person name="Coughlan A.Y."/>
            <person name="Deshpande S."/>
            <person name="Douglass A.P."/>
            <person name="Hanson S.J."/>
            <person name="Klenk H.-P."/>
            <person name="LaButti K."/>
            <person name="Lapidus A."/>
            <person name="Lindquist E."/>
            <person name="Lipzen A."/>
            <person name="Meier-kolthoff J.P."/>
            <person name="Ohm R.A."/>
            <person name="Otillar R.P."/>
            <person name="Pangilinan J."/>
            <person name="Peng Y."/>
            <person name="Rokas A."/>
            <person name="Rosa C.A."/>
            <person name="Scheuner C."/>
            <person name="Sibirny A.A."/>
            <person name="Slot J.C."/>
            <person name="Stielow J.B."/>
            <person name="Sun H."/>
            <person name="Kurtzman C.P."/>
            <person name="Blackwell M."/>
            <person name="Grigoriev I.V."/>
            <person name="Jeffries T.W."/>
        </authorList>
    </citation>
    <scope>NUCLEOTIDE SEQUENCE [LARGE SCALE GENOMIC DNA]</scope>
    <source>
        <strain evidence="11 12">NRRL YB-4993</strain>
    </source>
</reference>
<evidence type="ECO:0000256" key="3">
    <source>
        <dbReference type="ARBA" id="ARBA00022679"/>
    </source>
</evidence>
<keyword evidence="12" id="KW-1185">Reference proteome</keyword>
<dbReference type="Proteomes" id="UP000092555">
    <property type="component" value="Unassembled WGS sequence"/>
</dbReference>
<evidence type="ECO:0000256" key="4">
    <source>
        <dbReference type="ARBA" id="ARBA00022741"/>
    </source>
</evidence>
<keyword evidence="6 8" id="KW-0067">ATP-binding</keyword>
<feature type="domain" description="Hexokinase C-terminal" evidence="10">
    <location>
        <begin position="223"/>
        <end position="472"/>
    </location>
</feature>
<dbReference type="PANTHER" id="PTHR19443:SF30">
    <property type="entry name" value="GLUCOKINASE-1-RELATED"/>
    <property type="match status" value="1"/>
</dbReference>
<dbReference type="GO" id="GO:0005829">
    <property type="term" value="C:cytosol"/>
    <property type="evidence" value="ECO:0007669"/>
    <property type="project" value="TreeGrafter"/>
</dbReference>
<evidence type="ECO:0000256" key="8">
    <source>
        <dbReference type="RuleBase" id="RU362007"/>
    </source>
</evidence>
<dbReference type="InterPro" id="IPR022672">
    <property type="entry name" value="Hexokinase_N"/>
</dbReference>
<comment type="caution">
    <text evidence="11">The sequence shown here is derived from an EMBL/GenBank/DDBJ whole genome shotgun (WGS) entry which is preliminary data.</text>
</comment>
<dbReference type="Gene3D" id="3.30.420.40">
    <property type="match status" value="1"/>
</dbReference>
<dbReference type="InterPro" id="IPR043129">
    <property type="entry name" value="ATPase_NBD"/>
</dbReference>
<name>A0A1A0HFY7_9ASCO</name>
<comment type="pathway">
    <text evidence="1">Carbohydrate degradation; glycolysis; D-glyceraldehyde 3-phosphate and glycerone phosphate from D-glucose: step 1/4.</text>
</comment>
<dbReference type="Pfam" id="PF00349">
    <property type="entry name" value="Hexokinase_1"/>
    <property type="match status" value="1"/>
</dbReference>
<dbReference type="PANTHER" id="PTHR19443">
    <property type="entry name" value="HEXOKINASE"/>
    <property type="match status" value="1"/>
</dbReference>
<comment type="similarity">
    <text evidence="2 8">Belongs to the hexokinase family.</text>
</comment>
<gene>
    <name evidence="11" type="ORF">METBIDRAFT_36346</name>
</gene>
<evidence type="ECO:0000256" key="5">
    <source>
        <dbReference type="ARBA" id="ARBA00022777"/>
    </source>
</evidence>
<dbReference type="GO" id="GO:0008865">
    <property type="term" value="F:fructokinase activity"/>
    <property type="evidence" value="ECO:0007669"/>
    <property type="project" value="EnsemblFungi"/>
</dbReference>
<dbReference type="PRINTS" id="PR00475">
    <property type="entry name" value="HEXOKINASE"/>
</dbReference>
<dbReference type="GO" id="GO:0005739">
    <property type="term" value="C:mitochondrion"/>
    <property type="evidence" value="ECO:0007669"/>
    <property type="project" value="TreeGrafter"/>
</dbReference>
<evidence type="ECO:0000256" key="2">
    <source>
        <dbReference type="ARBA" id="ARBA00009225"/>
    </source>
</evidence>
<keyword evidence="7 8" id="KW-0324">Glycolysis</keyword>
<dbReference type="GO" id="GO:0019158">
    <property type="term" value="F:mannokinase activity"/>
    <property type="evidence" value="ECO:0007669"/>
    <property type="project" value="EnsemblFungi"/>
</dbReference>
<dbReference type="AlphaFoldDB" id="A0A1A0HFY7"/>
<dbReference type="GO" id="GO:0061621">
    <property type="term" value="P:canonical glycolysis"/>
    <property type="evidence" value="ECO:0007669"/>
    <property type="project" value="EnsemblFungi"/>
</dbReference>
<dbReference type="GO" id="GO:0004340">
    <property type="term" value="F:glucokinase activity"/>
    <property type="evidence" value="ECO:0007669"/>
    <property type="project" value="EnsemblFungi"/>
</dbReference>
<accession>A0A1A0HFY7</accession>
<keyword evidence="5 8" id="KW-0418">Kinase</keyword>
<dbReference type="InterPro" id="IPR022673">
    <property type="entry name" value="Hexokinase_C"/>
</dbReference>
<evidence type="ECO:0000313" key="12">
    <source>
        <dbReference type="Proteomes" id="UP000092555"/>
    </source>
</evidence>
<dbReference type="EC" id="2.7.1.-" evidence="8"/>
<sequence>MCSLNTDLQKAIADIEQLFEVDKAFLCKATDHFVKCMDAGLTNEVPNRVYMPMLPTFVTSIPTGKENGLFLAVDLGGTNFRVCSIDLKGDHTFELKQSKFPVPIDLMRGSTSDLLFSFFAEKVKNFLEEHHEELDESITLKMGFTFSFPVDQTAIDSGKLIRWTKGFDLPDCIGCDVVKYFQKHLDLLNLPVMITALANDTVGTLLSRAYTNDRSASKSRTLIGAIFGTGTNGAYFESISNIPKLCGTSFPELATGMVINTEWGSFDNSLDILPSTKYDELVDQNTSNKGYHLFEKRISGMFLGEILRVILIDLFERGLIFVELFRSRNGSLPHRLTEPFLLSSKVLSYLEIDDSTDLHMSELLLQNELRLPTTYSERLLIQSVTRAISRRAAYLSAIPLAAIVKRVKGQYSDEDDDFEVGCDGSLIEHYPGFRDKILEAFNTINPLEGCSKKLHIRIAKDGSGVGAALCASTVGKS</sequence>
<organism evidence="11 12">
    <name type="scientific">Metschnikowia bicuspidata var. bicuspidata NRRL YB-4993</name>
    <dbReference type="NCBI Taxonomy" id="869754"/>
    <lineage>
        <taxon>Eukaryota</taxon>
        <taxon>Fungi</taxon>
        <taxon>Dikarya</taxon>
        <taxon>Ascomycota</taxon>
        <taxon>Saccharomycotina</taxon>
        <taxon>Pichiomycetes</taxon>
        <taxon>Metschnikowiaceae</taxon>
        <taxon>Metschnikowia</taxon>
    </lineage>
</organism>
<dbReference type="GeneID" id="30029701"/>
<dbReference type="OrthoDB" id="419537at2759"/>
<evidence type="ECO:0000259" key="10">
    <source>
        <dbReference type="Pfam" id="PF03727"/>
    </source>
</evidence>
<dbReference type="Gene3D" id="3.40.367.20">
    <property type="match status" value="1"/>
</dbReference>
<proteinExistence type="inferred from homology"/>